<feature type="signal peptide" evidence="3">
    <location>
        <begin position="1"/>
        <end position="22"/>
    </location>
</feature>
<reference evidence="5" key="1">
    <citation type="journal article" date="2010" name="Int. J. Syst. Evol. Microbiol.">
        <title>Porticoccus litoralis gen. nov., sp. nov., a gammaproteobacterium isolated from the Yellow Sea.</title>
        <authorList>
            <person name="Oh H.M."/>
            <person name="Kim H."/>
            <person name="Kim K.M."/>
            <person name="Min G.S."/>
            <person name="Cho J.C."/>
        </authorList>
    </citation>
    <scope>NUCLEOTIDE SEQUENCE</scope>
    <source>
        <strain evidence="5">DSM 25064</strain>
    </source>
</reference>
<feature type="domain" description="LysM" evidence="4">
    <location>
        <begin position="406"/>
        <end position="450"/>
    </location>
</feature>
<dbReference type="InterPro" id="IPR000189">
    <property type="entry name" value="Transglyc_AS"/>
</dbReference>
<keyword evidence="3" id="KW-0732">Signal</keyword>
<evidence type="ECO:0000256" key="2">
    <source>
        <dbReference type="SAM" id="MobiDB-lite"/>
    </source>
</evidence>
<dbReference type="CDD" id="cd16894">
    <property type="entry name" value="MltD-like"/>
    <property type="match status" value="1"/>
</dbReference>
<evidence type="ECO:0000256" key="1">
    <source>
        <dbReference type="ARBA" id="ARBA00007734"/>
    </source>
</evidence>
<feature type="region of interest" description="Disordered" evidence="2">
    <location>
        <begin position="28"/>
        <end position="57"/>
    </location>
</feature>
<dbReference type="GO" id="GO:0008932">
    <property type="term" value="F:lytic endotransglycosylase activity"/>
    <property type="evidence" value="ECO:0007669"/>
    <property type="project" value="TreeGrafter"/>
</dbReference>
<evidence type="ECO:0000256" key="3">
    <source>
        <dbReference type="SAM" id="SignalP"/>
    </source>
</evidence>
<comment type="similarity">
    <text evidence="1">Belongs to the transglycosylase Slt family.</text>
</comment>
<feature type="domain" description="LysM" evidence="4">
    <location>
        <begin position="464"/>
        <end position="508"/>
    </location>
</feature>
<dbReference type="PANTHER" id="PTHR33734">
    <property type="entry name" value="LYSM DOMAIN-CONTAINING GPI-ANCHORED PROTEIN 2"/>
    <property type="match status" value="1"/>
</dbReference>
<dbReference type="PROSITE" id="PS51257">
    <property type="entry name" value="PROKAR_LIPOPROTEIN"/>
    <property type="match status" value="1"/>
</dbReference>
<evidence type="ECO:0000313" key="5">
    <source>
        <dbReference type="EMBL" id="MDP1521191.1"/>
    </source>
</evidence>
<gene>
    <name evidence="5" type="ORF">Q8A57_09445</name>
</gene>
<dbReference type="SUPFAM" id="SSF54106">
    <property type="entry name" value="LysM domain"/>
    <property type="match status" value="3"/>
</dbReference>
<dbReference type="Gene3D" id="1.10.530.10">
    <property type="match status" value="1"/>
</dbReference>
<comment type="caution">
    <text evidence="5">The sequence shown here is derived from an EMBL/GenBank/DDBJ whole genome shotgun (WGS) entry which is preliminary data.</text>
</comment>
<dbReference type="PANTHER" id="PTHR33734:SF22">
    <property type="entry name" value="MEMBRANE-BOUND LYTIC MUREIN TRANSGLYCOSYLASE D"/>
    <property type="match status" value="1"/>
</dbReference>
<keyword evidence="6" id="KW-1185">Reference proteome</keyword>
<dbReference type="InterPro" id="IPR023346">
    <property type="entry name" value="Lysozyme-like_dom_sf"/>
</dbReference>
<organism evidence="5 6">
    <name type="scientific">Porticoccus litoralis</name>
    <dbReference type="NCBI Taxonomy" id="434086"/>
    <lineage>
        <taxon>Bacteria</taxon>
        <taxon>Pseudomonadati</taxon>
        <taxon>Pseudomonadota</taxon>
        <taxon>Gammaproteobacteria</taxon>
        <taxon>Cellvibrionales</taxon>
        <taxon>Porticoccaceae</taxon>
        <taxon>Porticoccus</taxon>
    </lineage>
</organism>
<dbReference type="Gene3D" id="3.10.350.10">
    <property type="entry name" value="LysM domain"/>
    <property type="match status" value="3"/>
</dbReference>
<dbReference type="GO" id="GO:0016020">
    <property type="term" value="C:membrane"/>
    <property type="evidence" value="ECO:0007669"/>
    <property type="project" value="InterPro"/>
</dbReference>
<accession>A0AAW8B5I6</accession>
<name>A0AAW8B5I6_9GAMM</name>
<feature type="domain" description="LysM" evidence="4">
    <location>
        <begin position="349"/>
        <end position="392"/>
    </location>
</feature>
<dbReference type="Pfam" id="PF01476">
    <property type="entry name" value="LysM"/>
    <property type="match status" value="3"/>
</dbReference>
<reference evidence="5" key="2">
    <citation type="submission" date="2023-08" db="EMBL/GenBank/DDBJ databases">
        <authorList>
            <person name="Luo J."/>
        </authorList>
    </citation>
    <scope>NUCLEOTIDE SEQUENCE</scope>
    <source>
        <strain evidence="5">DSM 25064</strain>
    </source>
</reference>
<dbReference type="Pfam" id="PF01464">
    <property type="entry name" value="SLT"/>
    <property type="match status" value="1"/>
</dbReference>
<feature type="chain" id="PRO_5043958976" evidence="3">
    <location>
        <begin position="23"/>
        <end position="515"/>
    </location>
</feature>
<sequence length="515" mass="59122">MPRYFRTTVLVVLSLLAGCAQQAVEQAKNTSPNAVPQQTVLTQSPSRPALQQKPSKKPVIFTSYETPASIEIEEDIWQRIRNGMVLQEYFEHPGIAPQVDWYSNNQTYFDRVMGRAEMYLYYIVEQLESRGMPLELALLPVVESAYDPFAYSNSHASGLWQFIPDTGTRFGLRRDWWYDGRRDPIAATEAAIQYLQYLYNYFDQDWLLALAAYNCGEGNVRRAMKRNRKAGKPTDFWSLKLPRETRAYVPQLLAVSRVVLTPEAHQIALPHIDNAPYFDIVDIPDQLDLAKAAELANLNEAELQQLNAGYSRLVTHPEGPHRILLPIDHTQSFKLALNSTPREQWAPIKQHIVKSGDTLSEIARKNRVTVNQLRKQNHLKNDLLRIGQRLKIPGSGVDTPLAGYSRSYQVKQGDSLWKIARDNKVSVKELAKWNNLNIREPLRLNQVLSLYTEGEALPTKQKKVRYKVRRGDSFYRIAQEFDLSINDILKWNNLNTKHLLKPGQQLTLFVDVLKI</sequence>
<dbReference type="SUPFAM" id="SSF53955">
    <property type="entry name" value="Lysozyme-like"/>
    <property type="match status" value="1"/>
</dbReference>
<dbReference type="GO" id="GO:0000270">
    <property type="term" value="P:peptidoglycan metabolic process"/>
    <property type="evidence" value="ECO:0007669"/>
    <property type="project" value="InterPro"/>
</dbReference>
<protein>
    <submittedName>
        <fullName evidence="5">LysM peptidoglycan-binding domain-containing protein</fullName>
    </submittedName>
</protein>
<dbReference type="EMBL" id="JAUUUU010000005">
    <property type="protein sequence ID" value="MDP1521191.1"/>
    <property type="molecule type" value="Genomic_DNA"/>
</dbReference>
<dbReference type="AlphaFoldDB" id="A0AAW8B5I6"/>
<dbReference type="InterPro" id="IPR008258">
    <property type="entry name" value="Transglycosylase_SLT_dom_1"/>
</dbReference>
<evidence type="ECO:0000313" key="6">
    <source>
        <dbReference type="Proteomes" id="UP001178354"/>
    </source>
</evidence>
<evidence type="ECO:0000259" key="4">
    <source>
        <dbReference type="PROSITE" id="PS51782"/>
    </source>
</evidence>
<dbReference type="SMART" id="SM00257">
    <property type="entry name" value="LysM"/>
    <property type="match status" value="3"/>
</dbReference>
<feature type="compositionally biased region" description="Polar residues" evidence="2">
    <location>
        <begin position="28"/>
        <end position="46"/>
    </location>
</feature>
<dbReference type="PROSITE" id="PS00922">
    <property type="entry name" value="TRANSGLYCOSYLASE"/>
    <property type="match status" value="1"/>
</dbReference>
<dbReference type="InterPro" id="IPR036779">
    <property type="entry name" value="LysM_dom_sf"/>
</dbReference>
<dbReference type="CDD" id="cd00118">
    <property type="entry name" value="LysM"/>
    <property type="match status" value="3"/>
</dbReference>
<proteinExistence type="inferred from homology"/>
<dbReference type="InterPro" id="IPR018392">
    <property type="entry name" value="LysM"/>
</dbReference>
<dbReference type="PROSITE" id="PS51782">
    <property type="entry name" value="LYSM"/>
    <property type="match status" value="3"/>
</dbReference>
<dbReference type="Proteomes" id="UP001178354">
    <property type="component" value="Unassembled WGS sequence"/>
</dbReference>
<dbReference type="RefSeq" id="WP_305170855.1">
    <property type="nucleotide sequence ID" value="NZ_JAUUUU010000005.1"/>
</dbReference>